<keyword evidence="3" id="KW-1185">Reference proteome</keyword>
<accession>A0AAD6T8J5</accession>
<organism evidence="2 3">
    <name type="scientific">Mycena alexandri</name>
    <dbReference type="NCBI Taxonomy" id="1745969"/>
    <lineage>
        <taxon>Eukaryota</taxon>
        <taxon>Fungi</taxon>
        <taxon>Dikarya</taxon>
        <taxon>Basidiomycota</taxon>
        <taxon>Agaricomycotina</taxon>
        <taxon>Agaricomycetes</taxon>
        <taxon>Agaricomycetidae</taxon>
        <taxon>Agaricales</taxon>
        <taxon>Marasmiineae</taxon>
        <taxon>Mycenaceae</taxon>
        <taxon>Mycena</taxon>
    </lineage>
</organism>
<gene>
    <name evidence="2" type="ORF">C8F04DRAFT_1078810</name>
</gene>
<proteinExistence type="predicted"/>
<dbReference type="InterPro" id="IPR031348">
    <property type="entry name" value="PigL_N"/>
</dbReference>
<dbReference type="InterPro" id="IPR036770">
    <property type="entry name" value="Ankyrin_rpt-contain_sf"/>
</dbReference>
<dbReference type="AlphaFoldDB" id="A0AAD6T8J5"/>
<protein>
    <recommendedName>
        <fullName evidence="1">Azaphilone pigments biosynthesis cluster protein L N-terminal domain-containing protein</fullName>
    </recommendedName>
</protein>
<evidence type="ECO:0000313" key="3">
    <source>
        <dbReference type="Proteomes" id="UP001218188"/>
    </source>
</evidence>
<dbReference type="Proteomes" id="UP001218188">
    <property type="component" value="Unassembled WGS sequence"/>
</dbReference>
<evidence type="ECO:0000313" key="2">
    <source>
        <dbReference type="EMBL" id="KAJ7041809.1"/>
    </source>
</evidence>
<comment type="caution">
    <text evidence="2">The sequence shown here is derived from an EMBL/GenBank/DDBJ whole genome shotgun (WGS) entry which is preliminary data.</text>
</comment>
<evidence type="ECO:0000259" key="1">
    <source>
        <dbReference type="Pfam" id="PF17111"/>
    </source>
</evidence>
<dbReference type="Pfam" id="PF17111">
    <property type="entry name" value="PigL_N"/>
    <property type="match status" value="1"/>
</dbReference>
<sequence>MDPLSITVSGVALTSLCISIVKALRTIIERHKNCPEELKLLLSRAHGLSVVLGRLDAVKLNLLEKDTTYIGEAFDEEACRKTVCKLNELVWKICGPEKASKQPGFLTTINWNFKNPDVNFLLDRLNSHQHDIVAAISVLDVQTDLDTKANTEAILRDIAHLKRDLASLLASLESLKVAPTVNQSLDFLQLASTPVSAFPANLNLPPSAYIRNREQMPGSLRGIQFGTWHGATRQFGEETQYTRKRSKLSNAVYQYMHSDLHAVLNYARMEYNQDWVNCIRLASGSTNPSGYAPIHQAAWHGVSVEEVQRLLDLGAWRTLRTIKSDLTPLDIARQFQHAHLYNILAPVIHHPLPSKTILNLEQSLHQVIQTECNLNDEDVEWMHKSATRYPEVTLLTEMVIPLIWFPINEEDVNTRGFFIRLDGREIVVKSPYGRQFRISANGTPEEIEEAIILNGNAV</sequence>
<feature type="domain" description="Azaphilone pigments biosynthesis cluster protein L N-terminal" evidence="1">
    <location>
        <begin position="1"/>
        <end position="173"/>
    </location>
</feature>
<reference evidence="2" key="1">
    <citation type="submission" date="2023-03" db="EMBL/GenBank/DDBJ databases">
        <title>Massive genome expansion in bonnet fungi (Mycena s.s.) driven by repeated elements and novel gene families across ecological guilds.</title>
        <authorList>
            <consortium name="Lawrence Berkeley National Laboratory"/>
            <person name="Harder C.B."/>
            <person name="Miyauchi S."/>
            <person name="Viragh M."/>
            <person name="Kuo A."/>
            <person name="Thoen E."/>
            <person name="Andreopoulos B."/>
            <person name="Lu D."/>
            <person name="Skrede I."/>
            <person name="Drula E."/>
            <person name="Henrissat B."/>
            <person name="Morin E."/>
            <person name="Kohler A."/>
            <person name="Barry K."/>
            <person name="LaButti K."/>
            <person name="Morin E."/>
            <person name="Salamov A."/>
            <person name="Lipzen A."/>
            <person name="Mereny Z."/>
            <person name="Hegedus B."/>
            <person name="Baldrian P."/>
            <person name="Stursova M."/>
            <person name="Weitz H."/>
            <person name="Taylor A."/>
            <person name="Grigoriev I.V."/>
            <person name="Nagy L.G."/>
            <person name="Martin F."/>
            <person name="Kauserud H."/>
        </authorList>
    </citation>
    <scope>NUCLEOTIDE SEQUENCE</scope>
    <source>
        <strain evidence="2">CBHHK200</strain>
    </source>
</reference>
<dbReference type="EMBL" id="JARJCM010000015">
    <property type="protein sequence ID" value="KAJ7041809.1"/>
    <property type="molecule type" value="Genomic_DNA"/>
</dbReference>
<name>A0AAD6T8J5_9AGAR</name>
<dbReference type="SUPFAM" id="SSF48403">
    <property type="entry name" value="Ankyrin repeat"/>
    <property type="match status" value="1"/>
</dbReference>